<accession>A0A0J6F2G2</accession>
<feature type="compositionally biased region" description="Low complexity" evidence="1">
    <location>
        <begin position="33"/>
        <end position="47"/>
    </location>
</feature>
<feature type="compositionally biased region" description="Basic and acidic residues" evidence="1">
    <location>
        <begin position="127"/>
        <end position="142"/>
    </location>
</feature>
<feature type="region of interest" description="Disordered" evidence="1">
    <location>
        <begin position="1"/>
        <end position="286"/>
    </location>
</feature>
<feature type="region of interest" description="Disordered" evidence="1">
    <location>
        <begin position="709"/>
        <end position="732"/>
    </location>
</feature>
<dbReference type="Gene3D" id="1.20.5.340">
    <property type="match status" value="1"/>
</dbReference>
<feature type="region of interest" description="Disordered" evidence="1">
    <location>
        <begin position="1223"/>
        <end position="1260"/>
    </location>
</feature>
<evidence type="ECO:0000313" key="2">
    <source>
        <dbReference type="EMBL" id="KMM64288.1"/>
    </source>
</evidence>
<feature type="compositionally biased region" description="Basic and acidic residues" evidence="1">
    <location>
        <begin position="10"/>
        <end position="19"/>
    </location>
</feature>
<dbReference type="InterPro" id="IPR038799">
    <property type="entry name" value="LEKR1"/>
</dbReference>
<reference evidence="3" key="2">
    <citation type="journal article" date="2009" name="Genome Res.">
        <title>Comparative genomic analyses of the human fungal pathogens Coccidioides and their relatives.</title>
        <authorList>
            <person name="Sharpton T.J."/>
            <person name="Stajich J.E."/>
            <person name="Rounsley S.D."/>
            <person name="Gardner M.J."/>
            <person name="Wortman J.R."/>
            <person name="Jordar V.S."/>
            <person name="Maiti R."/>
            <person name="Kodira C.D."/>
            <person name="Neafsey D.E."/>
            <person name="Zeng Q."/>
            <person name="Hung C.-Y."/>
            <person name="McMahan C."/>
            <person name="Muszewska A."/>
            <person name="Grynberg M."/>
            <person name="Mandel M.A."/>
            <person name="Kellner E.M."/>
            <person name="Barker B.M."/>
            <person name="Galgiani J.N."/>
            <person name="Orbach M.J."/>
            <person name="Kirkland T.N."/>
            <person name="Cole G.T."/>
            <person name="Henn M.R."/>
            <person name="Birren B.W."/>
            <person name="Taylor J.W."/>
        </authorList>
    </citation>
    <scope>NUCLEOTIDE SEQUENCE [LARGE SCALE GENOMIC DNA]</scope>
    <source>
        <strain evidence="3">RMSCC 3488</strain>
    </source>
</reference>
<feature type="compositionally biased region" description="Basic and acidic residues" evidence="1">
    <location>
        <begin position="252"/>
        <end position="271"/>
    </location>
</feature>
<dbReference type="VEuPathDB" id="FungiDB:CPAG_00640"/>
<dbReference type="OrthoDB" id="6365728at2759"/>
<proteinExistence type="predicted"/>
<name>A0A0J6F2G2_COCPO</name>
<feature type="compositionally biased region" description="Basic and acidic residues" evidence="1">
    <location>
        <begin position="212"/>
        <end position="242"/>
    </location>
</feature>
<dbReference type="Gene3D" id="1.10.287.620">
    <property type="entry name" value="Helix Hairpins"/>
    <property type="match status" value="1"/>
</dbReference>
<gene>
    <name evidence="2" type="ORF">CPAG_00640</name>
</gene>
<protein>
    <recommendedName>
        <fullName evidence="4">RNA polymerase Rpb1 C-terminal repeat domain-containing protein</fullName>
    </recommendedName>
</protein>
<sequence>MPPKRNKKGKDKDKGEKVNQGKKNSKKQKPQEQEQQQQAEEQQQVQPPEQPDHQQDPSEQLQEQQGQDHISDSPAAEIPSDIPPSASSLASPNPDTQVSPAVETLPEPISPTSPVPLQEDSLNPTQDHVEDSGVDQESEKAVAEPTTNPQEESEPVPEQELEKELEKDLGEQIEKELEKHIEIVPEEKTLEELEKELEKEPEKEPEEEPEKEPEKGLEREIEKDPENEPEKEPERDFGHQPEADLAEALEGQLEHDFDKENGKETEDKAQEELEYQPSPKVLSPALCEVPPAPVQKAEPNLVNVSDSLDKSAESVSTPPEIVPKTQRPPPVAEFPAASPILSSARPKTTSSPVYGYSQSRSPAPVHSPHYTYSVPYTHPYAPSPIYANGSLHDLHSSGPMAVSGPPHCSPAPRPSALDGYHSRMASRGSFGRGHPDYPFNLSYHQPKQRPSTPTQQKPVENGNSESLPIEGDTIKLLQRIQNVIPDINRLVTSYRDTQNQLSSHVAQSKQIEEQHERSLMEKEFYIDALQAQIQKTAKENAAESAKLRNRISELRMELGGLQEQHRDVADSLEELKKANDELTLVRSSLEQQIANLQRTMQDEKASHLQELKRREMLKSDALAAQKEELQGHFQEMKKKDDQAAAEKLRAREEELYGERDQLKAEWEQQMAALNKSKDDMAAEYEGKLDTKKTELETKQGELDAKQAELQAKQSELDARQEELNATKSDLEAKQAELVDRQKELEEKQSEVEAKQEEINRLKSELESKIAELEDKRRELEQKQGELESKQTELQAIQDELQEVKAELEEKKSQLESKQADLDKKQEELTAKQAELDDVKEKHAAELAALRAQLEEQTNATKERDEKIEAMTTEHQQKEEQWQKDRGDFEAQLQEKTEELKVALEEKEALAVDGKNREERLQSIVEEMRQTHDNLNKDRERLKKTLHSLGEATDMKIKGDAFFVDCFGELSRLIVDLSKEFFAYIPIEPPADILAKIPSDLPPFLDNTPASRELRSAYVQHVISKTLTYRIFQPFLFTLGRRYDKADTFFQVLSMDIRRKSVRREAFWRQQTLRAAYTASDAKQAINVVAAVIVDEIVDHIRHFTDPKHLDALITSVRKIVKLAAETWRLARVERELIVASMPSADDEQAANDLWEEFIYDQSSAKAKESGGPKVPLLRMLPRIHREPVHEDFLQPEEAEKANPCVYLPGVILYTDSPSVIARREEISRKTADPSAPADGAGETNGAENQTNGEAEAKADA</sequence>
<organism evidence="2 3">
    <name type="scientific">Coccidioides posadasii RMSCC 3488</name>
    <dbReference type="NCBI Taxonomy" id="454284"/>
    <lineage>
        <taxon>Eukaryota</taxon>
        <taxon>Fungi</taxon>
        <taxon>Dikarya</taxon>
        <taxon>Ascomycota</taxon>
        <taxon>Pezizomycotina</taxon>
        <taxon>Eurotiomycetes</taxon>
        <taxon>Eurotiomycetidae</taxon>
        <taxon>Onygenales</taxon>
        <taxon>Onygenaceae</taxon>
        <taxon>Coccidioides</taxon>
    </lineage>
</organism>
<dbReference type="AlphaFoldDB" id="A0A0J6F2G2"/>
<feature type="compositionally biased region" description="Basic and acidic residues" evidence="1">
    <location>
        <begin position="160"/>
        <end position="202"/>
    </location>
</feature>
<dbReference type="PANTHER" id="PTHR34251">
    <property type="entry name" value="LEUCINE-, GLUTAMATE- AND LYSINE-RICH PROTEIN 1"/>
    <property type="match status" value="1"/>
</dbReference>
<feature type="compositionally biased region" description="Polar residues" evidence="1">
    <location>
        <begin position="442"/>
        <end position="466"/>
    </location>
</feature>
<evidence type="ECO:0008006" key="4">
    <source>
        <dbReference type="Google" id="ProtNLM"/>
    </source>
</evidence>
<reference evidence="2 3" key="1">
    <citation type="submission" date="2007-06" db="EMBL/GenBank/DDBJ databases">
        <title>The Genome Sequence of Coccidioides posadasii RMSCC_3488.</title>
        <authorList>
            <consortium name="Coccidioides Genome Resources Consortium"/>
            <consortium name="The Broad Institute Genome Sequencing Platform"/>
            <person name="Henn M.R."/>
            <person name="Sykes S."/>
            <person name="Young S."/>
            <person name="Jaffe D."/>
            <person name="Berlin A."/>
            <person name="Alvarez P."/>
            <person name="Butler J."/>
            <person name="Gnerre S."/>
            <person name="Grabherr M."/>
            <person name="Mauceli E."/>
            <person name="Brockman W."/>
            <person name="Kodira C."/>
            <person name="Alvarado L."/>
            <person name="Zeng Q."/>
            <person name="Crawford M."/>
            <person name="Antoine C."/>
            <person name="Devon K."/>
            <person name="Galgiani J."/>
            <person name="Orsborn K."/>
            <person name="Lewis M.L."/>
            <person name="Nusbaum C."/>
            <person name="Galagan J."/>
            <person name="Birren B."/>
        </authorList>
    </citation>
    <scope>NUCLEOTIDE SEQUENCE [LARGE SCALE GENOMIC DNA]</scope>
    <source>
        <strain evidence="2 3">RMSCC 3488</strain>
    </source>
</reference>
<evidence type="ECO:0000313" key="3">
    <source>
        <dbReference type="Proteomes" id="UP000054567"/>
    </source>
</evidence>
<feature type="compositionally biased region" description="Basic and acidic residues" evidence="1">
    <location>
        <begin position="714"/>
        <end position="732"/>
    </location>
</feature>
<feature type="compositionally biased region" description="Polar residues" evidence="1">
    <location>
        <begin position="345"/>
        <end position="361"/>
    </location>
</feature>
<dbReference type="EMBL" id="DS268109">
    <property type="protein sequence ID" value="KMM64288.1"/>
    <property type="molecule type" value="Genomic_DNA"/>
</dbReference>
<feature type="compositionally biased region" description="Low complexity" evidence="1">
    <location>
        <begin position="57"/>
        <end position="94"/>
    </location>
</feature>
<reference evidence="3" key="3">
    <citation type="journal article" date="2010" name="Genome Res.">
        <title>Population genomic sequencing of Coccidioides fungi reveals recent hybridization and transposon control.</title>
        <authorList>
            <person name="Neafsey D.E."/>
            <person name="Barker B.M."/>
            <person name="Sharpton T.J."/>
            <person name="Stajich J.E."/>
            <person name="Park D.J."/>
            <person name="Whiston E."/>
            <person name="Hung C.-Y."/>
            <person name="McMahan C."/>
            <person name="White J."/>
            <person name="Sykes S."/>
            <person name="Heiman D."/>
            <person name="Young S."/>
            <person name="Zeng Q."/>
            <person name="Abouelleil A."/>
            <person name="Aftuck L."/>
            <person name="Bessette D."/>
            <person name="Brown A."/>
            <person name="FitzGerald M."/>
            <person name="Lui A."/>
            <person name="Macdonald J.P."/>
            <person name="Priest M."/>
            <person name="Orbach M.J."/>
            <person name="Galgiani J.N."/>
            <person name="Kirkland T.N."/>
            <person name="Cole G.T."/>
            <person name="Birren B.W."/>
            <person name="Henn M.R."/>
            <person name="Taylor J.W."/>
            <person name="Rounsley S.D."/>
        </authorList>
    </citation>
    <scope>NUCLEOTIDE SEQUENCE [LARGE SCALE GENOMIC DNA]</scope>
    <source>
        <strain evidence="3">RMSCC 3488</strain>
    </source>
</reference>
<feature type="region of interest" description="Disordered" evidence="1">
    <location>
        <begin position="397"/>
        <end position="467"/>
    </location>
</feature>
<dbReference type="Proteomes" id="UP000054567">
    <property type="component" value="Unassembled WGS sequence"/>
</dbReference>
<evidence type="ECO:0000256" key="1">
    <source>
        <dbReference type="SAM" id="MobiDB-lite"/>
    </source>
</evidence>
<dbReference type="PANTHER" id="PTHR34251:SF1">
    <property type="entry name" value="LEUCINE, GLUTAMATE AND LYSINE RICH 1"/>
    <property type="match status" value="1"/>
</dbReference>
<feature type="region of interest" description="Disordered" evidence="1">
    <location>
        <begin position="306"/>
        <end position="365"/>
    </location>
</feature>